<dbReference type="EMBL" id="LR797252">
    <property type="protein sequence ID" value="CAB4196731.1"/>
    <property type="molecule type" value="Genomic_DNA"/>
</dbReference>
<evidence type="ECO:0000256" key="1">
    <source>
        <dbReference type="SAM" id="Coils"/>
    </source>
</evidence>
<protein>
    <submittedName>
        <fullName evidence="2">Uncharacterized protein</fullName>
    </submittedName>
</protein>
<name>A0A6J5RT14_9CAUD</name>
<evidence type="ECO:0000313" key="2">
    <source>
        <dbReference type="EMBL" id="CAB4196731.1"/>
    </source>
</evidence>
<accession>A0A6J5RT14</accession>
<gene>
    <name evidence="2" type="ORF">UFOVP1290_251</name>
</gene>
<sequence>MERKSNLIPRRLRLTDKHPTAIKIQKLFDLADDLGITIYFSNCGTYISDRDRDQKLPDISIYDIEPDHYVNQFPPSTEFQMVYDNPEYLKQCKIENEEDNARRAEEERIKKEKELAKKAAEEAMLAAANEARERKMLADLKEKYKD</sequence>
<keyword evidence="1" id="KW-0175">Coiled coil</keyword>
<proteinExistence type="predicted"/>
<reference evidence="2" key="1">
    <citation type="submission" date="2020-05" db="EMBL/GenBank/DDBJ databases">
        <authorList>
            <person name="Chiriac C."/>
            <person name="Salcher M."/>
            <person name="Ghai R."/>
            <person name="Kavagutti S V."/>
        </authorList>
    </citation>
    <scope>NUCLEOTIDE SEQUENCE</scope>
</reference>
<feature type="coiled-coil region" evidence="1">
    <location>
        <begin position="94"/>
        <end position="130"/>
    </location>
</feature>
<organism evidence="2">
    <name type="scientific">uncultured Caudovirales phage</name>
    <dbReference type="NCBI Taxonomy" id="2100421"/>
    <lineage>
        <taxon>Viruses</taxon>
        <taxon>Duplodnaviria</taxon>
        <taxon>Heunggongvirae</taxon>
        <taxon>Uroviricota</taxon>
        <taxon>Caudoviricetes</taxon>
        <taxon>Peduoviridae</taxon>
        <taxon>Maltschvirus</taxon>
        <taxon>Maltschvirus maltsch</taxon>
    </lineage>
</organism>